<dbReference type="PANTHER" id="PTHR31845:SF17">
    <property type="entry name" value="ZN(II)2CYS6 TRANSCRIPTION FACTOR (EUROFUNG)"/>
    <property type="match status" value="1"/>
</dbReference>
<dbReference type="EMBL" id="JANBVO010000032">
    <property type="protein sequence ID" value="KAJ9137928.1"/>
    <property type="molecule type" value="Genomic_DNA"/>
</dbReference>
<dbReference type="InterPro" id="IPR001138">
    <property type="entry name" value="Zn2Cys6_DnaBD"/>
</dbReference>
<gene>
    <name evidence="9" type="ORF">NKR23_g8803</name>
</gene>
<dbReference type="Gene3D" id="4.10.240.10">
    <property type="entry name" value="Zn(2)-C6 fungal-type DNA-binding domain"/>
    <property type="match status" value="1"/>
</dbReference>
<dbReference type="GO" id="GO:0000981">
    <property type="term" value="F:DNA-binding transcription factor activity, RNA polymerase II-specific"/>
    <property type="evidence" value="ECO:0007669"/>
    <property type="project" value="InterPro"/>
</dbReference>
<protein>
    <submittedName>
        <fullName evidence="9">Transcription factor</fullName>
    </submittedName>
</protein>
<dbReference type="GO" id="GO:0005634">
    <property type="term" value="C:nucleus"/>
    <property type="evidence" value="ECO:0007669"/>
    <property type="project" value="UniProtKB-SubCell"/>
</dbReference>
<name>A0AA38VKK6_9PEZI</name>
<dbReference type="SMART" id="SM00066">
    <property type="entry name" value="GAL4"/>
    <property type="match status" value="1"/>
</dbReference>
<evidence type="ECO:0000256" key="1">
    <source>
        <dbReference type="ARBA" id="ARBA00004123"/>
    </source>
</evidence>
<dbReference type="Pfam" id="PF00172">
    <property type="entry name" value="Zn_clus"/>
    <property type="match status" value="1"/>
</dbReference>
<evidence type="ECO:0000256" key="5">
    <source>
        <dbReference type="ARBA" id="ARBA00023163"/>
    </source>
</evidence>
<keyword evidence="3" id="KW-0805">Transcription regulation</keyword>
<feature type="region of interest" description="Disordered" evidence="7">
    <location>
        <begin position="146"/>
        <end position="192"/>
    </location>
</feature>
<feature type="domain" description="Zn(2)-C6 fungal-type" evidence="8">
    <location>
        <begin position="74"/>
        <end position="106"/>
    </location>
</feature>
<dbReference type="PROSITE" id="PS50048">
    <property type="entry name" value="ZN2_CY6_FUNGAL_2"/>
    <property type="match status" value="1"/>
</dbReference>
<keyword evidence="5" id="KW-0804">Transcription</keyword>
<keyword evidence="4" id="KW-0238">DNA-binding</keyword>
<dbReference type="Proteomes" id="UP001174694">
    <property type="component" value="Unassembled WGS sequence"/>
</dbReference>
<evidence type="ECO:0000256" key="7">
    <source>
        <dbReference type="SAM" id="MobiDB-lite"/>
    </source>
</evidence>
<comment type="caution">
    <text evidence="9">The sequence shown here is derived from an EMBL/GenBank/DDBJ whole genome shotgun (WGS) entry which is preliminary data.</text>
</comment>
<sequence>MLPGKRSWDDANPHPEADAVWARSSLSGARRHGHPTQLHPHNKPAPMTTGDEGHSGRADQLAQSIPMISRKVKACAACRKHKIKCIMEESGPPCRRCVEKNLGCTLNKSLQTLISERTELSEAMIQDMEMMHTNLQKVMKALNLPPPARLQCSRPGLRTPASEEPGDARPFDEAGPSCDNSPKISPEDDNSLTQVPIQSVYRLTKLRALRSPDAGESENGPRQPDNAIDDFITRGLLAYDDAERLFRLYMDHLDHFMYGIGGRHKTLDALRRSSRILTACIFTVAALHDAHGSGSLYGTCMREFRRLMAASIFSRRIDRDYLRAMCIASYWLSEISWMLSGYAIRRAAELNLSSHHRRAITEGSEDAVDYVRLWYVLYICDQHLSTLYGRQPIIRDDPALRGWEAFIDSPATIDEDKRLASQVALLNIIHNIRELFGPDAGEPVPQVYVMQIASFARQLDRWLAQWSSTLPEHHERIGGFPRKGVLLHYHFATLHLHSQVFRGLLDRSIPAHFLDSAASAVSAATAIVNLLITDPEMQPALIGMPSYMHSMTAFACMFLAKLAMMPNDELVERAVVIGLTSRLIELYRSTSVGRWHLVNLMADGLEKMVETLRQPDLASVTQAGETAAPFGTQTQNVAGFGDPGFSGDSSFNFHANFLMDNNISLGASPLMYLSHGPAVFDTTDLSPTSFLQ</sequence>
<dbReference type="GO" id="GO:0008270">
    <property type="term" value="F:zinc ion binding"/>
    <property type="evidence" value="ECO:0007669"/>
    <property type="project" value="InterPro"/>
</dbReference>
<accession>A0AA38VKK6</accession>
<evidence type="ECO:0000256" key="2">
    <source>
        <dbReference type="ARBA" id="ARBA00022723"/>
    </source>
</evidence>
<dbReference type="GO" id="GO:0000976">
    <property type="term" value="F:transcription cis-regulatory region binding"/>
    <property type="evidence" value="ECO:0007669"/>
    <property type="project" value="TreeGrafter"/>
</dbReference>
<evidence type="ECO:0000313" key="10">
    <source>
        <dbReference type="Proteomes" id="UP001174694"/>
    </source>
</evidence>
<reference evidence="9" key="1">
    <citation type="submission" date="2022-07" db="EMBL/GenBank/DDBJ databases">
        <title>Fungi with potential for degradation of polypropylene.</title>
        <authorList>
            <person name="Gostincar C."/>
        </authorList>
    </citation>
    <scope>NUCLEOTIDE SEQUENCE</scope>
    <source>
        <strain evidence="9">EXF-13308</strain>
    </source>
</reference>
<dbReference type="InterPro" id="IPR007219">
    <property type="entry name" value="XnlR_reg_dom"/>
</dbReference>
<dbReference type="InterPro" id="IPR051089">
    <property type="entry name" value="prtT"/>
</dbReference>
<dbReference type="PANTHER" id="PTHR31845">
    <property type="entry name" value="FINGER DOMAIN PROTEIN, PUTATIVE-RELATED"/>
    <property type="match status" value="1"/>
</dbReference>
<keyword evidence="10" id="KW-1185">Reference proteome</keyword>
<dbReference type="CDD" id="cd12148">
    <property type="entry name" value="fungal_TF_MHR"/>
    <property type="match status" value="1"/>
</dbReference>
<feature type="region of interest" description="Disordered" evidence="7">
    <location>
        <begin position="26"/>
        <end position="58"/>
    </location>
</feature>
<evidence type="ECO:0000256" key="3">
    <source>
        <dbReference type="ARBA" id="ARBA00023015"/>
    </source>
</evidence>
<evidence type="ECO:0000256" key="4">
    <source>
        <dbReference type="ARBA" id="ARBA00023125"/>
    </source>
</evidence>
<keyword evidence="2" id="KW-0479">Metal-binding</keyword>
<dbReference type="CDD" id="cd00067">
    <property type="entry name" value="GAL4"/>
    <property type="match status" value="1"/>
</dbReference>
<keyword evidence="6" id="KW-0539">Nucleus</keyword>
<dbReference type="PROSITE" id="PS00463">
    <property type="entry name" value="ZN2_CY6_FUNGAL_1"/>
    <property type="match status" value="1"/>
</dbReference>
<dbReference type="SMART" id="SM00906">
    <property type="entry name" value="Fungal_trans"/>
    <property type="match status" value="1"/>
</dbReference>
<organism evidence="9 10">
    <name type="scientific">Pleurostoma richardsiae</name>
    <dbReference type="NCBI Taxonomy" id="41990"/>
    <lineage>
        <taxon>Eukaryota</taxon>
        <taxon>Fungi</taxon>
        <taxon>Dikarya</taxon>
        <taxon>Ascomycota</taxon>
        <taxon>Pezizomycotina</taxon>
        <taxon>Sordariomycetes</taxon>
        <taxon>Sordariomycetidae</taxon>
        <taxon>Calosphaeriales</taxon>
        <taxon>Pleurostomataceae</taxon>
        <taxon>Pleurostoma</taxon>
    </lineage>
</organism>
<evidence type="ECO:0000313" key="9">
    <source>
        <dbReference type="EMBL" id="KAJ9137928.1"/>
    </source>
</evidence>
<proteinExistence type="predicted"/>
<dbReference type="AlphaFoldDB" id="A0AA38VKK6"/>
<dbReference type="SUPFAM" id="SSF57701">
    <property type="entry name" value="Zn2/Cys6 DNA-binding domain"/>
    <property type="match status" value="1"/>
</dbReference>
<comment type="subcellular location">
    <subcellularLocation>
        <location evidence="1">Nucleus</location>
    </subcellularLocation>
</comment>
<evidence type="ECO:0000256" key="6">
    <source>
        <dbReference type="ARBA" id="ARBA00023242"/>
    </source>
</evidence>
<evidence type="ECO:0000259" key="8">
    <source>
        <dbReference type="PROSITE" id="PS50048"/>
    </source>
</evidence>
<dbReference type="GO" id="GO:0006351">
    <property type="term" value="P:DNA-templated transcription"/>
    <property type="evidence" value="ECO:0007669"/>
    <property type="project" value="InterPro"/>
</dbReference>
<dbReference type="InterPro" id="IPR036864">
    <property type="entry name" value="Zn2-C6_fun-type_DNA-bd_sf"/>
</dbReference>